<evidence type="ECO:0000313" key="2">
    <source>
        <dbReference type="EMBL" id="KYN08797.1"/>
    </source>
</evidence>
<proteinExistence type="predicted"/>
<evidence type="ECO:0000313" key="3">
    <source>
        <dbReference type="Proteomes" id="UP000078542"/>
    </source>
</evidence>
<evidence type="ECO:0000256" key="1">
    <source>
        <dbReference type="SAM" id="MobiDB-lite"/>
    </source>
</evidence>
<gene>
    <name evidence="2" type="ORF">ALC62_00253</name>
</gene>
<reference evidence="2 3" key="1">
    <citation type="submission" date="2016-03" db="EMBL/GenBank/DDBJ databases">
        <title>Cyphomyrmex costatus WGS genome.</title>
        <authorList>
            <person name="Nygaard S."/>
            <person name="Hu H."/>
            <person name="Boomsma J."/>
            <person name="Zhang G."/>
        </authorList>
    </citation>
    <scope>NUCLEOTIDE SEQUENCE [LARGE SCALE GENOMIC DNA]</scope>
    <source>
        <strain evidence="2">MS0001</strain>
        <tissue evidence="2">Whole body</tissue>
    </source>
</reference>
<name>A0A195D7G6_9HYME</name>
<organism evidence="2 3">
    <name type="scientific">Cyphomyrmex costatus</name>
    <dbReference type="NCBI Taxonomy" id="456900"/>
    <lineage>
        <taxon>Eukaryota</taxon>
        <taxon>Metazoa</taxon>
        <taxon>Ecdysozoa</taxon>
        <taxon>Arthropoda</taxon>
        <taxon>Hexapoda</taxon>
        <taxon>Insecta</taxon>
        <taxon>Pterygota</taxon>
        <taxon>Neoptera</taxon>
        <taxon>Endopterygota</taxon>
        <taxon>Hymenoptera</taxon>
        <taxon>Apocrita</taxon>
        <taxon>Aculeata</taxon>
        <taxon>Formicoidea</taxon>
        <taxon>Formicidae</taxon>
        <taxon>Myrmicinae</taxon>
        <taxon>Cyphomyrmex</taxon>
    </lineage>
</organism>
<dbReference type="AlphaFoldDB" id="A0A195D7G6"/>
<protein>
    <submittedName>
        <fullName evidence="2">Uncharacterized protein</fullName>
    </submittedName>
</protein>
<feature type="compositionally biased region" description="Basic residues" evidence="1">
    <location>
        <begin position="63"/>
        <end position="72"/>
    </location>
</feature>
<dbReference type="Proteomes" id="UP000078542">
    <property type="component" value="Unassembled WGS sequence"/>
</dbReference>
<feature type="compositionally biased region" description="Basic and acidic residues" evidence="1">
    <location>
        <begin position="73"/>
        <end position="86"/>
    </location>
</feature>
<accession>A0A195D7G6</accession>
<feature type="region of interest" description="Disordered" evidence="1">
    <location>
        <begin position="52"/>
        <end position="90"/>
    </location>
</feature>
<dbReference type="EMBL" id="KQ976749">
    <property type="protein sequence ID" value="KYN08797.1"/>
    <property type="molecule type" value="Genomic_DNA"/>
</dbReference>
<keyword evidence="3" id="KW-1185">Reference proteome</keyword>
<sequence>MTEMIPVERERTRVNKREIMTRPRPTFRTHTAAWCVHARARSHVRARTADRVRRSGTRDSALVRRRAKARRATRGESARKRERCSSVDDSSLPWGARAAQPYSVHARVGCGVARVAVPEERESGCHGASTCALALVHPLARHPPMPRPPRQHHEMTHNETNEKWEFPDLSSYPCKESFGTNRSVVSPPECTRYSLILTLCGRRVTVIEKDSNKQWRKRENIPRELNRVTKNSEILLKAAGSPLVIFGGQPVFFETGNRVKGYFWPKFLQKRRVERTERYDRVSQGMSEPVEIFEKRLWSGLKTVNAPQGHVNGPYAAAAAAAPTTPGQSNACLSLHSLVARKHQAAFFSTHVRESIAPAYTHLRTQAGTRAWRINPRVRRRMVGVVFAYSRFTSEQTMPPFFRSLQKSFWHTFAPVRAHARIRVVQAGMRASRREGRGEGTR</sequence>